<comment type="caution">
    <text evidence="2">The sequence shown here is derived from an EMBL/GenBank/DDBJ whole genome shotgun (WGS) entry which is preliminary data.</text>
</comment>
<feature type="region of interest" description="Disordered" evidence="1">
    <location>
        <begin position="1"/>
        <end position="37"/>
    </location>
</feature>
<feature type="compositionally biased region" description="Low complexity" evidence="1">
    <location>
        <begin position="15"/>
        <end position="27"/>
    </location>
</feature>
<evidence type="ECO:0000313" key="3">
    <source>
        <dbReference type="Proteomes" id="UP000683360"/>
    </source>
</evidence>
<feature type="compositionally biased region" description="Basic and acidic residues" evidence="1">
    <location>
        <begin position="381"/>
        <end position="391"/>
    </location>
</feature>
<keyword evidence="3" id="KW-1185">Reference proteome</keyword>
<evidence type="ECO:0000313" key="2">
    <source>
        <dbReference type="EMBL" id="CAG2201774.1"/>
    </source>
</evidence>
<feature type="region of interest" description="Disordered" evidence="1">
    <location>
        <begin position="353"/>
        <end position="391"/>
    </location>
</feature>
<organism evidence="2 3">
    <name type="scientific">Mytilus edulis</name>
    <name type="common">Blue mussel</name>
    <dbReference type="NCBI Taxonomy" id="6550"/>
    <lineage>
        <taxon>Eukaryota</taxon>
        <taxon>Metazoa</taxon>
        <taxon>Spiralia</taxon>
        <taxon>Lophotrochozoa</taxon>
        <taxon>Mollusca</taxon>
        <taxon>Bivalvia</taxon>
        <taxon>Autobranchia</taxon>
        <taxon>Pteriomorphia</taxon>
        <taxon>Mytilida</taxon>
        <taxon>Mytiloidea</taxon>
        <taxon>Mytilidae</taxon>
        <taxon>Mytilinae</taxon>
        <taxon>Mytilus</taxon>
    </lineage>
</organism>
<name>A0A8S3R499_MYTED</name>
<dbReference type="AlphaFoldDB" id="A0A8S3R499"/>
<dbReference type="EMBL" id="CAJPWZ010000866">
    <property type="protein sequence ID" value="CAG2201774.1"/>
    <property type="molecule type" value="Genomic_DNA"/>
</dbReference>
<reference evidence="2" key="1">
    <citation type="submission" date="2021-03" db="EMBL/GenBank/DDBJ databases">
        <authorList>
            <person name="Bekaert M."/>
        </authorList>
    </citation>
    <scope>NUCLEOTIDE SEQUENCE</scope>
</reference>
<feature type="compositionally biased region" description="Polar residues" evidence="1">
    <location>
        <begin position="360"/>
        <end position="375"/>
    </location>
</feature>
<sequence length="391" mass="45083">MKSVLDTVTRREETQQNAQAQQCTTNNIHGGPNSDTHNTYMYQQLQNQMKEMHLENRLKIMENQMIQNMCIQTALTTQMAIQNKHSIPHHYGLYQGLPGNGHYIQPNVMQTYMHAPPYAFHNSHIPTQPVLNPMGMPQMSMHIPPIPMHMPPNPMHMPPNLMHMATNLMQMTPNPMHIPPNPMHISPNPMHIPPNPMHIPPNPMHNFMQIPTNRMHNFSQAPPYSMHNIQRPPNTIHSSRQMPRPPTYKNGTQLQQNMPTHDTENRTTSHHMRCPTEAVMSRIIDEQQPPIEIHTVDIEPHCTNTIIKENNNETLPLNNCEQNAENEVIQHVGKEINSKSNARVQEEYQTLDESNLLDPKQSSNNGHHFRITSQKGLPPELTKRRTNHQEI</sequence>
<dbReference type="OrthoDB" id="6187923at2759"/>
<protein>
    <submittedName>
        <fullName evidence="2">Uncharacterized protein</fullName>
    </submittedName>
</protein>
<accession>A0A8S3R499</accession>
<dbReference type="Proteomes" id="UP000683360">
    <property type="component" value="Unassembled WGS sequence"/>
</dbReference>
<feature type="region of interest" description="Disordered" evidence="1">
    <location>
        <begin position="249"/>
        <end position="271"/>
    </location>
</feature>
<gene>
    <name evidence="2" type="ORF">MEDL_16412</name>
</gene>
<proteinExistence type="predicted"/>
<evidence type="ECO:0000256" key="1">
    <source>
        <dbReference type="SAM" id="MobiDB-lite"/>
    </source>
</evidence>
<feature type="compositionally biased region" description="Polar residues" evidence="1">
    <location>
        <begin position="249"/>
        <end position="260"/>
    </location>
</feature>